<dbReference type="InterPro" id="IPR011075">
    <property type="entry name" value="TetR_C"/>
</dbReference>
<feature type="DNA-binding region" description="H-T-H motif" evidence="4">
    <location>
        <begin position="28"/>
        <end position="47"/>
    </location>
</feature>
<dbReference type="AlphaFoldDB" id="A0A434ADA0"/>
<dbReference type="PANTHER" id="PTHR47506:SF1">
    <property type="entry name" value="HTH-TYPE TRANSCRIPTIONAL REGULATOR YJDC"/>
    <property type="match status" value="1"/>
</dbReference>
<evidence type="ECO:0000313" key="6">
    <source>
        <dbReference type="EMBL" id="RUT72323.1"/>
    </source>
</evidence>
<evidence type="ECO:0000256" key="4">
    <source>
        <dbReference type="PROSITE-ProRule" id="PRU00335"/>
    </source>
</evidence>
<evidence type="ECO:0000259" key="5">
    <source>
        <dbReference type="PROSITE" id="PS50977"/>
    </source>
</evidence>
<accession>A0A434ADA0</accession>
<dbReference type="RefSeq" id="WP_127336621.1">
    <property type="nucleotide sequence ID" value="NZ_QWDM01000001.1"/>
</dbReference>
<keyword evidence="1" id="KW-0805">Transcription regulation</keyword>
<dbReference type="InterPro" id="IPR009057">
    <property type="entry name" value="Homeodomain-like_sf"/>
</dbReference>
<dbReference type="InterPro" id="IPR023772">
    <property type="entry name" value="DNA-bd_HTH_TetR-type_CS"/>
</dbReference>
<sequence length="200" mass="23029">MKKAVSTRLSILQKSFELIYTHGYQATSIDTIIATTNVTKGAFFYHFKNKDEMGLAVINEIMYPLMYADFVKPLLNSDDPANDIFKMMHYLLLENEFLLKKYGCPAGNLTQEMSPVNQQFSEALSKLTTELKEAMQIALKKGKDSGRIRPDINEEQVALFVLSGYWGIRNFGKLSEDNNYYVVYLKELKSYLNNLEKKEF</sequence>
<dbReference type="SUPFAM" id="SSF46689">
    <property type="entry name" value="Homeodomain-like"/>
    <property type="match status" value="1"/>
</dbReference>
<evidence type="ECO:0000256" key="2">
    <source>
        <dbReference type="ARBA" id="ARBA00023125"/>
    </source>
</evidence>
<dbReference type="Pfam" id="PF16925">
    <property type="entry name" value="TetR_C_13"/>
    <property type="match status" value="1"/>
</dbReference>
<dbReference type="SUPFAM" id="SSF48498">
    <property type="entry name" value="Tetracyclin repressor-like, C-terminal domain"/>
    <property type="match status" value="1"/>
</dbReference>
<dbReference type="PROSITE" id="PS01081">
    <property type="entry name" value="HTH_TETR_1"/>
    <property type="match status" value="1"/>
</dbReference>
<organism evidence="6 7">
    <name type="scientific">Flavobacterium cupreum</name>
    <dbReference type="NCBI Taxonomy" id="2133766"/>
    <lineage>
        <taxon>Bacteria</taxon>
        <taxon>Pseudomonadati</taxon>
        <taxon>Bacteroidota</taxon>
        <taxon>Flavobacteriia</taxon>
        <taxon>Flavobacteriales</taxon>
        <taxon>Flavobacteriaceae</taxon>
        <taxon>Flavobacterium</taxon>
    </lineage>
</organism>
<dbReference type="GO" id="GO:0003677">
    <property type="term" value="F:DNA binding"/>
    <property type="evidence" value="ECO:0007669"/>
    <property type="project" value="UniProtKB-UniRule"/>
</dbReference>
<dbReference type="Gene3D" id="1.10.357.10">
    <property type="entry name" value="Tetracycline Repressor, domain 2"/>
    <property type="match status" value="1"/>
</dbReference>
<dbReference type="OrthoDB" id="9798857at2"/>
<gene>
    <name evidence="6" type="ORF">D0817_01550</name>
</gene>
<feature type="domain" description="HTH tetR-type" evidence="5">
    <location>
        <begin position="5"/>
        <end position="65"/>
    </location>
</feature>
<evidence type="ECO:0000313" key="7">
    <source>
        <dbReference type="Proteomes" id="UP000288102"/>
    </source>
</evidence>
<evidence type="ECO:0000256" key="3">
    <source>
        <dbReference type="ARBA" id="ARBA00023163"/>
    </source>
</evidence>
<dbReference type="EMBL" id="QWDM01000001">
    <property type="protein sequence ID" value="RUT72323.1"/>
    <property type="molecule type" value="Genomic_DNA"/>
</dbReference>
<dbReference type="Pfam" id="PF00440">
    <property type="entry name" value="TetR_N"/>
    <property type="match status" value="1"/>
</dbReference>
<dbReference type="PROSITE" id="PS50977">
    <property type="entry name" value="HTH_TETR_2"/>
    <property type="match status" value="1"/>
</dbReference>
<keyword evidence="2 4" id="KW-0238">DNA-binding</keyword>
<dbReference type="PANTHER" id="PTHR47506">
    <property type="entry name" value="TRANSCRIPTIONAL REGULATORY PROTEIN"/>
    <property type="match status" value="1"/>
</dbReference>
<evidence type="ECO:0000256" key="1">
    <source>
        <dbReference type="ARBA" id="ARBA00023015"/>
    </source>
</evidence>
<dbReference type="InterPro" id="IPR036271">
    <property type="entry name" value="Tet_transcr_reg_TetR-rel_C_sf"/>
</dbReference>
<keyword evidence="7" id="KW-1185">Reference proteome</keyword>
<reference evidence="7" key="1">
    <citation type="journal article" date="2019" name="Syst. Appl. Microbiol.">
        <title>Flavobacterium circumlabens sp. nov. and Flavobacterium cupreum sp. nov., two psychrotrophic species isolated from Antarctic environmental samples.</title>
        <authorList>
            <person name="Kralova S."/>
            <person name="Busse H.-J."/>
            <person name="Svec P."/>
            <person name="Maslanova I."/>
            <person name="Stankova E."/>
            <person name="Bartak M."/>
            <person name="Sedlacek I."/>
        </authorList>
    </citation>
    <scope>NUCLEOTIDE SEQUENCE [LARGE SCALE GENOMIC DNA]</scope>
    <source>
        <strain evidence="7">CCM 8825</strain>
    </source>
</reference>
<dbReference type="InterPro" id="IPR001647">
    <property type="entry name" value="HTH_TetR"/>
</dbReference>
<name>A0A434ADA0_9FLAO</name>
<comment type="caution">
    <text evidence="6">The sequence shown here is derived from an EMBL/GenBank/DDBJ whole genome shotgun (WGS) entry which is preliminary data.</text>
</comment>
<keyword evidence="3" id="KW-0804">Transcription</keyword>
<proteinExistence type="predicted"/>
<protein>
    <submittedName>
        <fullName evidence="6">TetR/AcrR family transcriptional regulator</fullName>
    </submittedName>
</protein>
<dbReference type="Proteomes" id="UP000288102">
    <property type="component" value="Unassembled WGS sequence"/>
</dbReference>
<dbReference type="PRINTS" id="PR00455">
    <property type="entry name" value="HTHTETR"/>
</dbReference>